<dbReference type="GO" id="GO:0009116">
    <property type="term" value="P:nucleoside metabolic process"/>
    <property type="evidence" value="ECO:0007669"/>
    <property type="project" value="InterPro"/>
</dbReference>
<sequence length="45" mass="4678">VITNVAAGLSEGAATETSHDHVLQVSRKVAPTLASLLEGVLRRIP</sequence>
<reference evidence="1" key="1">
    <citation type="journal article" date="2014" name="Front. Microbiol.">
        <title>High frequency of phylogenetically diverse reductive dehalogenase-homologous genes in deep subseafloor sedimentary metagenomes.</title>
        <authorList>
            <person name="Kawai M."/>
            <person name="Futagami T."/>
            <person name="Toyoda A."/>
            <person name="Takaki Y."/>
            <person name="Nishi S."/>
            <person name="Hori S."/>
            <person name="Arai W."/>
            <person name="Tsubouchi T."/>
            <person name="Morono Y."/>
            <person name="Uchiyama I."/>
            <person name="Ito T."/>
            <person name="Fujiyama A."/>
            <person name="Inagaki F."/>
            <person name="Takami H."/>
        </authorList>
    </citation>
    <scope>NUCLEOTIDE SEQUENCE</scope>
    <source>
        <strain evidence="1">Expedition CK06-06</strain>
    </source>
</reference>
<evidence type="ECO:0000313" key="1">
    <source>
        <dbReference type="EMBL" id="GAF85128.1"/>
    </source>
</evidence>
<organism evidence="1">
    <name type="scientific">marine sediment metagenome</name>
    <dbReference type="NCBI Taxonomy" id="412755"/>
    <lineage>
        <taxon>unclassified sequences</taxon>
        <taxon>metagenomes</taxon>
        <taxon>ecological metagenomes</taxon>
    </lineage>
</organism>
<name>X0SVC0_9ZZZZ</name>
<dbReference type="InterPro" id="IPR035994">
    <property type="entry name" value="Nucleoside_phosphorylase_sf"/>
</dbReference>
<dbReference type="GO" id="GO:0003824">
    <property type="term" value="F:catalytic activity"/>
    <property type="evidence" value="ECO:0007669"/>
    <property type="project" value="InterPro"/>
</dbReference>
<dbReference type="EMBL" id="BARS01002427">
    <property type="protein sequence ID" value="GAF85128.1"/>
    <property type="molecule type" value="Genomic_DNA"/>
</dbReference>
<dbReference type="AlphaFoldDB" id="X0SVC0"/>
<gene>
    <name evidence="1" type="ORF">S01H1_04616</name>
</gene>
<protein>
    <submittedName>
        <fullName evidence="1">Uncharacterized protein</fullName>
    </submittedName>
</protein>
<accession>X0SVC0</accession>
<comment type="caution">
    <text evidence="1">The sequence shown here is derived from an EMBL/GenBank/DDBJ whole genome shotgun (WGS) entry which is preliminary data.</text>
</comment>
<feature type="non-terminal residue" evidence="1">
    <location>
        <position position="1"/>
    </location>
</feature>
<dbReference type="Gene3D" id="3.40.50.1580">
    <property type="entry name" value="Nucleoside phosphorylase domain"/>
    <property type="match status" value="1"/>
</dbReference>
<proteinExistence type="predicted"/>